<evidence type="ECO:0000256" key="13">
    <source>
        <dbReference type="ARBA" id="ARBA00022777"/>
    </source>
</evidence>
<dbReference type="InterPro" id="IPR036637">
    <property type="entry name" value="Phosphohistidine_dom_sf"/>
</dbReference>
<dbReference type="InterPro" id="IPR008279">
    <property type="entry name" value="PEP-util_enz_mobile_dom"/>
</dbReference>
<evidence type="ECO:0000256" key="15">
    <source>
        <dbReference type="SAM" id="Coils"/>
    </source>
</evidence>
<keyword evidence="7" id="KW-0813">Transport</keyword>
<organism evidence="18 19">
    <name type="scientific">Sutcliffiella cohnii</name>
    <dbReference type="NCBI Taxonomy" id="33932"/>
    <lineage>
        <taxon>Bacteria</taxon>
        <taxon>Bacillati</taxon>
        <taxon>Bacillota</taxon>
        <taxon>Bacilli</taxon>
        <taxon>Bacillales</taxon>
        <taxon>Bacillaceae</taxon>
        <taxon>Sutcliffiella</taxon>
    </lineage>
</organism>
<evidence type="ECO:0000256" key="3">
    <source>
        <dbReference type="ARBA" id="ARBA00002728"/>
    </source>
</evidence>
<dbReference type="AlphaFoldDB" id="A0A223KVQ3"/>
<evidence type="ECO:0000256" key="2">
    <source>
        <dbReference type="ARBA" id="ARBA00001946"/>
    </source>
</evidence>
<dbReference type="Pfam" id="PF02896">
    <property type="entry name" value="PEP-utilizers_C"/>
    <property type="match status" value="1"/>
</dbReference>
<dbReference type="GO" id="GO:0009401">
    <property type="term" value="P:phosphoenolpyruvate-dependent sugar phosphotransferase system"/>
    <property type="evidence" value="ECO:0007669"/>
    <property type="project" value="UniProtKB-KW"/>
</dbReference>
<keyword evidence="19" id="KW-1185">Reference proteome</keyword>
<dbReference type="EC" id="2.7.3.9" evidence="6"/>
<keyword evidence="8" id="KW-0963">Cytoplasm</keyword>
<evidence type="ECO:0000256" key="14">
    <source>
        <dbReference type="ARBA" id="ARBA00022842"/>
    </source>
</evidence>
<dbReference type="InterPro" id="IPR000121">
    <property type="entry name" value="PEP_util_C"/>
</dbReference>
<proteinExistence type="inferred from homology"/>
<feature type="domain" description="PEP-utilising enzyme mobile" evidence="16">
    <location>
        <begin position="25"/>
        <end position="91"/>
    </location>
</feature>
<accession>A0A223KVQ3</accession>
<keyword evidence="18" id="KW-0670">Pyruvate</keyword>
<sequence length="441" mass="49396">MDGIAVGFTVNLEYVKRNIDDKRSLILAVDDLTPNDTINLPLESVVGILIRDACPTSHAVIVAKNLGIPVLMTTNVEKMLNKLVILDGLTGFCKVEPDEVEQKDANDRLNEYRRNQKEMKESVKSVQKTRDGKEIQVMANVGSLTDVVNLDGIADGIGVFRTELLFMNRLMPPSEEDHFNTYFDVLKNVKKPVVIRTFDIGGDKPTKFFNHPIEENPSLGYRASRIISNDMGRKLFKDQVKGILRAAIFGEVSIMIPMISHIEQFLYAKKLIEEVRQELISKATPFKMVDVGIMIEIPSSCLIAEHLAEVADFFSIGTNDLTQYTLAVDRQNIHVKSLYSELHPALLKLIKMTVDAAQLYNKPVSVCGELASNPIALSYLVGLGIDRLSMNSHSVPIIKNEIKGLSYNECKKNLDVLYGYSNLEDAINFLENRKVCYESIV</sequence>
<dbReference type="SUPFAM" id="SSF52009">
    <property type="entry name" value="Phosphohistidine domain"/>
    <property type="match status" value="1"/>
</dbReference>
<comment type="catalytic activity">
    <reaction evidence="1">
        <text>L-histidyl-[protein] + phosphoenolpyruvate = N(pros)-phospho-L-histidyl-[protein] + pyruvate</text>
        <dbReference type="Rhea" id="RHEA:23880"/>
        <dbReference type="Rhea" id="RHEA-COMP:9745"/>
        <dbReference type="Rhea" id="RHEA-COMP:9746"/>
        <dbReference type="ChEBI" id="CHEBI:15361"/>
        <dbReference type="ChEBI" id="CHEBI:29979"/>
        <dbReference type="ChEBI" id="CHEBI:58702"/>
        <dbReference type="ChEBI" id="CHEBI:64837"/>
        <dbReference type="EC" id="2.7.3.9"/>
    </reaction>
</comment>
<dbReference type="GO" id="GO:0008965">
    <property type="term" value="F:phosphoenolpyruvate-protein phosphotransferase activity"/>
    <property type="evidence" value="ECO:0007669"/>
    <property type="project" value="UniProtKB-EC"/>
</dbReference>
<dbReference type="Gene3D" id="3.20.20.60">
    <property type="entry name" value="Phosphoenolpyruvate-binding domains"/>
    <property type="match status" value="1"/>
</dbReference>
<name>A0A223KVQ3_9BACI</name>
<feature type="coiled-coil region" evidence="15">
    <location>
        <begin position="102"/>
        <end position="129"/>
    </location>
</feature>
<evidence type="ECO:0000313" key="18">
    <source>
        <dbReference type="EMBL" id="AST93555.1"/>
    </source>
</evidence>
<evidence type="ECO:0000256" key="12">
    <source>
        <dbReference type="ARBA" id="ARBA00022723"/>
    </source>
</evidence>
<dbReference type="SUPFAM" id="SSF51621">
    <property type="entry name" value="Phosphoenolpyruvate/pyruvate domain"/>
    <property type="match status" value="1"/>
</dbReference>
<dbReference type="GO" id="GO:0016301">
    <property type="term" value="F:kinase activity"/>
    <property type="evidence" value="ECO:0007669"/>
    <property type="project" value="UniProtKB-KW"/>
</dbReference>
<evidence type="ECO:0000256" key="4">
    <source>
        <dbReference type="ARBA" id="ARBA00004496"/>
    </source>
</evidence>
<feature type="domain" description="PEP-utilising enzyme C-terminal" evidence="17">
    <location>
        <begin position="117"/>
        <end position="404"/>
    </location>
</feature>
<evidence type="ECO:0000259" key="16">
    <source>
        <dbReference type="Pfam" id="PF00391"/>
    </source>
</evidence>
<dbReference type="Pfam" id="PF00391">
    <property type="entry name" value="PEP-utilizers"/>
    <property type="match status" value="1"/>
</dbReference>
<gene>
    <name evidence="18" type="ORF">BC6307_20940</name>
</gene>
<reference evidence="18 19" key="1">
    <citation type="submission" date="2016-12" db="EMBL/GenBank/DDBJ databases">
        <title>The whole genome sequencing and assembly of Bacillus cohnii DSM 6307T strain.</title>
        <authorList>
            <person name="Lee Y.-J."/>
            <person name="Yi H."/>
            <person name="Bahn Y.-S."/>
            <person name="Kim J.F."/>
            <person name="Lee D.-W."/>
        </authorList>
    </citation>
    <scope>NUCLEOTIDE SEQUENCE [LARGE SCALE GENOMIC DNA]</scope>
    <source>
        <strain evidence="18 19">DSM 6307</strain>
    </source>
</reference>
<dbReference type="EMBL" id="CP018866">
    <property type="protein sequence ID" value="AST93555.1"/>
    <property type="molecule type" value="Genomic_DNA"/>
</dbReference>
<dbReference type="KEGG" id="bcoh:BC6307_20940"/>
<evidence type="ECO:0000256" key="10">
    <source>
        <dbReference type="ARBA" id="ARBA00022679"/>
    </source>
</evidence>
<dbReference type="PRINTS" id="PR01736">
    <property type="entry name" value="PHPHTRNFRASE"/>
</dbReference>
<dbReference type="PANTHER" id="PTHR46244:SF3">
    <property type="entry name" value="PHOSPHOENOLPYRUVATE-PROTEIN PHOSPHOTRANSFERASE"/>
    <property type="match status" value="1"/>
</dbReference>
<dbReference type="NCBIfam" id="TIGR01417">
    <property type="entry name" value="PTS_I_fam"/>
    <property type="match status" value="1"/>
</dbReference>
<dbReference type="Gene3D" id="3.50.30.10">
    <property type="entry name" value="Phosphohistidine domain"/>
    <property type="match status" value="1"/>
</dbReference>
<evidence type="ECO:0000256" key="6">
    <source>
        <dbReference type="ARBA" id="ARBA00012232"/>
    </source>
</evidence>
<keyword evidence="11" id="KW-0598">Phosphotransferase system</keyword>
<keyword evidence="15" id="KW-0175">Coiled coil</keyword>
<dbReference type="PROSITE" id="PS00742">
    <property type="entry name" value="PEP_ENZYMES_2"/>
    <property type="match status" value="1"/>
</dbReference>
<dbReference type="PANTHER" id="PTHR46244">
    <property type="entry name" value="PHOSPHOENOLPYRUVATE-PROTEIN PHOSPHOTRANSFERASE"/>
    <property type="match status" value="1"/>
</dbReference>
<keyword evidence="9" id="KW-0762">Sugar transport</keyword>
<evidence type="ECO:0000256" key="11">
    <source>
        <dbReference type="ARBA" id="ARBA00022683"/>
    </source>
</evidence>
<keyword evidence="14" id="KW-0460">Magnesium</keyword>
<protein>
    <recommendedName>
        <fullName evidence="6">phosphoenolpyruvate--protein phosphotransferase</fullName>
        <ecNumber evidence="6">2.7.3.9</ecNumber>
    </recommendedName>
</protein>
<dbReference type="Proteomes" id="UP000215224">
    <property type="component" value="Chromosome"/>
</dbReference>
<keyword evidence="13" id="KW-0418">Kinase</keyword>
<dbReference type="GO" id="GO:0046872">
    <property type="term" value="F:metal ion binding"/>
    <property type="evidence" value="ECO:0007669"/>
    <property type="project" value="UniProtKB-KW"/>
</dbReference>
<comment type="subcellular location">
    <subcellularLocation>
        <location evidence="4">Cytoplasm</location>
    </subcellularLocation>
</comment>
<comment type="cofactor">
    <cofactor evidence="2">
        <name>Mg(2+)</name>
        <dbReference type="ChEBI" id="CHEBI:18420"/>
    </cofactor>
</comment>
<evidence type="ECO:0000256" key="1">
    <source>
        <dbReference type="ARBA" id="ARBA00000683"/>
    </source>
</evidence>
<evidence type="ECO:0000256" key="7">
    <source>
        <dbReference type="ARBA" id="ARBA00022448"/>
    </source>
</evidence>
<evidence type="ECO:0000259" key="17">
    <source>
        <dbReference type="Pfam" id="PF02896"/>
    </source>
</evidence>
<keyword evidence="10 18" id="KW-0808">Transferase</keyword>
<dbReference type="InterPro" id="IPR015813">
    <property type="entry name" value="Pyrv/PenolPyrv_kinase-like_dom"/>
</dbReference>
<evidence type="ECO:0000256" key="9">
    <source>
        <dbReference type="ARBA" id="ARBA00022597"/>
    </source>
</evidence>
<evidence type="ECO:0000256" key="5">
    <source>
        <dbReference type="ARBA" id="ARBA00007837"/>
    </source>
</evidence>
<dbReference type="STRING" id="1314751.GCA_001591425_01868"/>
<comment type="function">
    <text evidence="3">General (non sugar-specific) component of the phosphoenolpyruvate-dependent sugar phosphotransferase system (sugar PTS). This major carbohydrate active-transport system catalyzes the phosphorylation of incoming sugar substrates concomitantly with their translocation across the cell membrane. Enzyme I transfers the phosphoryl group from phosphoenolpyruvate (PEP) to the phosphoryl carrier protein (HPr).</text>
</comment>
<evidence type="ECO:0000313" key="19">
    <source>
        <dbReference type="Proteomes" id="UP000215224"/>
    </source>
</evidence>
<comment type="similarity">
    <text evidence="5">Belongs to the PEP-utilizing enzyme family.</text>
</comment>
<keyword evidence="12" id="KW-0479">Metal-binding</keyword>
<dbReference type="InterPro" id="IPR006318">
    <property type="entry name" value="PTS_EI-like"/>
</dbReference>
<evidence type="ECO:0000256" key="8">
    <source>
        <dbReference type="ARBA" id="ARBA00022490"/>
    </source>
</evidence>
<dbReference type="InterPro" id="IPR050499">
    <property type="entry name" value="PEP-utilizing_PTS_enzyme"/>
</dbReference>
<dbReference type="InterPro" id="IPR023151">
    <property type="entry name" value="PEP_util_CS"/>
</dbReference>
<dbReference type="InterPro" id="IPR040442">
    <property type="entry name" value="Pyrv_kinase-like_dom_sf"/>
</dbReference>
<dbReference type="GO" id="GO:0005737">
    <property type="term" value="C:cytoplasm"/>
    <property type="evidence" value="ECO:0007669"/>
    <property type="project" value="UniProtKB-SubCell"/>
</dbReference>